<keyword evidence="7 16" id="KW-0479">Metal-binding</keyword>
<dbReference type="RefSeq" id="YP_009371242.1">
    <property type="nucleotide sequence ID" value="NC_034807.1"/>
</dbReference>
<evidence type="ECO:0000256" key="5">
    <source>
        <dbReference type="ARBA" id="ARBA00022660"/>
    </source>
</evidence>
<evidence type="ECO:0000259" key="19">
    <source>
        <dbReference type="PROSITE" id="PS50999"/>
    </source>
</evidence>
<dbReference type="InterPro" id="IPR045187">
    <property type="entry name" value="CcO_II"/>
</dbReference>
<evidence type="ECO:0000256" key="13">
    <source>
        <dbReference type="ARBA" id="ARBA00023008"/>
    </source>
</evidence>
<keyword evidence="6 16" id="KW-0812">Transmembrane</keyword>
<dbReference type="Gene3D" id="1.10.287.90">
    <property type="match status" value="1"/>
</dbReference>
<dbReference type="EMBL" id="KY861060">
    <property type="protein sequence ID" value="ARR75363.1"/>
    <property type="molecule type" value="Genomic_DNA"/>
</dbReference>
<evidence type="ECO:0000256" key="16">
    <source>
        <dbReference type="RuleBase" id="RU000457"/>
    </source>
</evidence>
<dbReference type="InterPro" id="IPR008972">
    <property type="entry name" value="Cupredoxin"/>
</dbReference>
<evidence type="ECO:0000256" key="9">
    <source>
        <dbReference type="ARBA" id="ARBA00022842"/>
    </source>
</evidence>
<keyword evidence="13 16" id="KW-0186">Copper</keyword>
<dbReference type="PROSITE" id="PS00078">
    <property type="entry name" value="COX2"/>
    <property type="match status" value="1"/>
</dbReference>
<protein>
    <recommendedName>
        <fullName evidence="3 16">Cytochrome c oxidase subunit 2</fullName>
    </recommendedName>
</protein>
<dbReference type="SUPFAM" id="SSF81464">
    <property type="entry name" value="Cytochrome c oxidase subunit II-like, transmembrane region"/>
    <property type="match status" value="1"/>
</dbReference>
<comment type="catalytic activity">
    <reaction evidence="15">
        <text>4 Fe(II)-[cytochrome c] + O2 + 8 H(+)(in) = 4 Fe(III)-[cytochrome c] + 2 H2O + 4 H(+)(out)</text>
        <dbReference type="Rhea" id="RHEA:11436"/>
        <dbReference type="Rhea" id="RHEA-COMP:10350"/>
        <dbReference type="Rhea" id="RHEA-COMP:14399"/>
        <dbReference type="ChEBI" id="CHEBI:15377"/>
        <dbReference type="ChEBI" id="CHEBI:15378"/>
        <dbReference type="ChEBI" id="CHEBI:15379"/>
        <dbReference type="ChEBI" id="CHEBI:29033"/>
        <dbReference type="ChEBI" id="CHEBI:29034"/>
        <dbReference type="EC" id="7.1.1.9"/>
    </reaction>
    <physiologicalReaction direction="left-to-right" evidence="15">
        <dbReference type="Rhea" id="RHEA:11437"/>
    </physiologicalReaction>
</comment>
<evidence type="ECO:0000256" key="15">
    <source>
        <dbReference type="ARBA" id="ARBA00049512"/>
    </source>
</evidence>
<keyword evidence="11 16" id="KW-0249">Electron transport</keyword>
<dbReference type="Gene3D" id="2.60.40.420">
    <property type="entry name" value="Cupredoxins - blue copper proteins"/>
    <property type="match status" value="1"/>
</dbReference>
<dbReference type="PROSITE" id="PS50999">
    <property type="entry name" value="COX2_TM"/>
    <property type="match status" value="1"/>
</dbReference>
<evidence type="ECO:0000256" key="3">
    <source>
        <dbReference type="ARBA" id="ARBA00015946"/>
    </source>
</evidence>
<feature type="domain" description="Cytochrome oxidase subunit II copper A binding" evidence="18">
    <location>
        <begin position="92"/>
        <end position="225"/>
    </location>
</feature>
<evidence type="ECO:0000256" key="2">
    <source>
        <dbReference type="ARBA" id="ARBA00007866"/>
    </source>
</evidence>
<dbReference type="CDD" id="cd13912">
    <property type="entry name" value="CcO_II_C"/>
    <property type="match status" value="1"/>
</dbReference>
<dbReference type="GO" id="GO:0005507">
    <property type="term" value="F:copper ion binding"/>
    <property type="evidence" value="ECO:0007669"/>
    <property type="project" value="InterPro"/>
</dbReference>
<dbReference type="InterPro" id="IPR001505">
    <property type="entry name" value="Copper_CuA"/>
</dbReference>
<comment type="function">
    <text evidence="16">Component of the cytochrome c oxidase, the last enzyme in the mitochondrial electron transport chain which drives oxidative phosphorylation. The respiratory chain contains 3 multisubunit complexes succinate dehydrogenase (complex II, CII), ubiquinol-cytochrome c oxidoreductase (cytochrome b-c1 complex, complex III, CIII) and cytochrome c oxidase (complex IV, CIV), that cooperate to transfer electrons derived from NADH and succinate to molecular oxygen, creating an electrochemical gradient over the inner membrane that drives transmembrane transport and the ATP synthase. Cytochrome c oxidase is the component of the respiratory chain that catalyzes the reduction of oxygen to water. Electrons originating from reduced cytochrome c in the intermembrane space (IMS) are transferred via the dinuclear copper A center (CU(A)) of subunit 2 and heme A of subunit 1 to the active site in subunit 1, a binuclear center (BNC) formed by heme A3 and copper B (CU(B)). The BNC reduces molecular oxygen to 2 water molecules using 4 electrons from cytochrome c in the IMS and 4 protons from the mitochondrial matrix.</text>
</comment>
<dbReference type="PANTHER" id="PTHR22888">
    <property type="entry name" value="CYTOCHROME C OXIDASE, SUBUNIT II"/>
    <property type="match status" value="1"/>
</dbReference>
<keyword evidence="9" id="KW-0460">Magnesium</keyword>
<dbReference type="NCBIfam" id="TIGR02866">
    <property type="entry name" value="CoxB"/>
    <property type="match status" value="1"/>
</dbReference>
<evidence type="ECO:0000256" key="11">
    <source>
        <dbReference type="ARBA" id="ARBA00022982"/>
    </source>
</evidence>
<feature type="transmembrane region" description="Helical" evidence="17">
    <location>
        <begin position="27"/>
        <end position="51"/>
    </location>
</feature>
<keyword evidence="14 16" id="KW-0472">Membrane</keyword>
<dbReference type="InterPro" id="IPR011759">
    <property type="entry name" value="Cyt_c_oxidase_su2_TM_dom"/>
</dbReference>
<evidence type="ECO:0000256" key="6">
    <source>
        <dbReference type="ARBA" id="ARBA00022692"/>
    </source>
</evidence>
<evidence type="ECO:0000313" key="20">
    <source>
        <dbReference type="EMBL" id="ARR75363.1"/>
    </source>
</evidence>
<dbReference type="InterPro" id="IPR014222">
    <property type="entry name" value="Cyt_c_oxidase_su2"/>
</dbReference>
<dbReference type="GO" id="GO:0004129">
    <property type="term" value="F:cytochrome-c oxidase activity"/>
    <property type="evidence" value="ECO:0007669"/>
    <property type="project" value="UniProtKB-EC"/>
</dbReference>
<feature type="domain" description="Cytochrome oxidase subunit II transmembrane region profile" evidence="19">
    <location>
        <begin position="1"/>
        <end position="91"/>
    </location>
</feature>
<proteinExistence type="inferred from homology"/>
<dbReference type="GeneID" id="32892134"/>
<dbReference type="PANTHER" id="PTHR22888:SF9">
    <property type="entry name" value="CYTOCHROME C OXIDASE SUBUNIT 2"/>
    <property type="match status" value="1"/>
</dbReference>
<dbReference type="InterPro" id="IPR036257">
    <property type="entry name" value="Cyt_c_oxidase_su2_TM_sf"/>
</dbReference>
<keyword evidence="12 17" id="KW-1133">Transmembrane helix</keyword>
<dbReference type="SUPFAM" id="SSF49503">
    <property type="entry name" value="Cupredoxins"/>
    <property type="match status" value="1"/>
</dbReference>
<comment type="similarity">
    <text evidence="2 16">Belongs to the cytochrome c oxidase subunit 2 family.</text>
</comment>
<keyword evidence="10" id="KW-1278">Translocase</keyword>
<dbReference type="InterPro" id="IPR034210">
    <property type="entry name" value="CcO_II_C"/>
</dbReference>
<evidence type="ECO:0000256" key="8">
    <source>
        <dbReference type="ARBA" id="ARBA00022792"/>
    </source>
</evidence>
<dbReference type="InterPro" id="IPR002429">
    <property type="entry name" value="CcO_II-like_C"/>
</dbReference>
<geneLocation type="mitochondrion" evidence="20"/>
<keyword evidence="16 20" id="KW-0496">Mitochondrion</keyword>
<keyword evidence="4 16" id="KW-0813">Transport</keyword>
<comment type="cofactor">
    <cofactor evidence="16">
        <name>Cu cation</name>
        <dbReference type="ChEBI" id="CHEBI:23378"/>
    </cofactor>
    <text evidence="16">Binds a copper A center.</text>
</comment>
<evidence type="ECO:0000256" key="12">
    <source>
        <dbReference type="ARBA" id="ARBA00022989"/>
    </source>
</evidence>
<comment type="subcellular location">
    <subcellularLocation>
        <location evidence="1 16">Mitochondrion inner membrane</location>
        <topology evidence="1 16">Multi-pass membrane protein</topology>
    </subcellularLocation>
</comment>
<dbReference type="Pfam" id="PF00116">
    <property type="entry name" value="COX2"/>
    <property type="match status" value="1"/>
</dbReference>
<evidence type="ECO:0000256" key="7">
    <source>
        <dbReference type="ARBA" id="ARBA00022723"/>
    </source>
</evidence>
<evidence type="ECO:0000259" key="18">
    <source>
        <dbReference type="PROSITE" id="PS50857"/>
    </source>
</evidence>
<evidence type="ECO:0000256" key="4">
    <source>
        <dbReference type="ARBA" id="ARBA00022448"/>
    </source>
</evidence>
<dbReference type="FunFam" id="2.60.40.420:FF:000001">
    <property type="entry name" value="Cytochrome c oxidase subunit 2"/>
    <property type="match status" value="1"/>
</dbReference>
<feature type="transmembrane region" description="Helical" evidence="17">
    <location>
        <begin position="63"/>
        <end position="85"/>
    </location>
</feature>
<reference evidence="20" key="1">
    <citation type="journal article" date="2017" name="Mitochondrial DNA Part B Resour">
        <title>Complete mithochondrial genome of Ozobranchus jantseanus (Hirudinida: Arhychobdellida: Ozobranchidae).</title>
        <authorList>
            <person name="Liu X."/>
            <person name="Luo D."/>
            <person name="Zhao Y."/>
            <person name="Zhang Q."/>
            <person name="Zhang J."/>
        </authorList>
    </citation>
    <scope>NUCLEOTIDE SEQUENCE</scope>
</reference>
<evidence type="ECO:0000256" key="1">
    <source>
        <dbReference type="ARBA" id="ARBA00004448"/>
    </source>
</evidence>
<evidence type="ECO:0000256" key="14">
    <source>
        <dbReference type="ARBA" id="ARBA00023136"/>
    </source>
</evidence>
<dbReference type="GO" id="GO:0016491">
    <property type="term" value="F:oxidoreductase activity"/>
    <property type="evidence" value="ECO:0007669"/>
    <property type="project" value="InterPro"/>
</dbReference>
<name>A0A343D0M4_9ANNE</name>
<gene>
    <name evidence="20" type="primary">COX2</name>
</gene>
<accession>A0A343D0M4</accession>
<organism evidence="20">
    <name type="scientific">Ozobranchus jantseanus</name>
    <dbReference type="NCBI Taxonomy" id="1955321"/>
    <lineage>
        <taxon>Eukaryota</taxon>
        <taxon>Metazoa</taxon>
        <taxon>Spiralia</taxon>
        <taxon>Lophotrochozoa</taxon>
        <taxon>Annelida</taxon>
        <taxon>Clitellata</taxon>
        <taxon>Hirudinea</taxon>
        <taxon>Hirudinida</taxon>
        <taxon>Oceanobdelliformes</taxon>
        <taxon>Ozobranchidae</taxon>
        <taxon>Ozobranchus</taxon>
    </lineage>
</organism>
<evidence type="ECO:0000256" key="17">
    <source>
        <dbReference type="SAM" id="Phobius"/>
    </source>
</evidence>
<keyword evidence="5 16" id="KW-0679">Respiratory chain</keyword>
<dbReference type="PRINTS" id="PR01166">
    <property type="entry name" value="CYCOXIDASEII"/>
</dbReference>
<dbReference type="Pfam" id="PF02790">
    <property type="entry name" value="COX2_TM"/>
    <property type="match status" value="1"/>
</dbReference>
<keyword evidence="8 16" id="KW-0999">Mitochondrion inner membrane</keyword>
<dbReference type="PROSITE" id="PS50857">
    <property type="entry name" value="COX2_CUA"/>
    <property type="match status" value="1"/>
</dbReference>
<dbReference type="AlphaFoldDB" id="A0A343D0M4"/>
<sequence length="225" mass="25675">MAHWGQLSLQDPITPIMTQLVQFHDHVLIILTLVLTIISFALLTLLTNSFTHRYIYEAQQVEAVWTILPGLILLTLALPSIRLLYIMDESFDPSLTIKCIGHQWYWSYEYNDFGDISFDSYMTPTDELELGDFRLLEVDNRMVVPLSLTTRLMLTSSDVIHSWAVPALGIKLDAIPGRLNQTTFTPFMPGVYYGQCSEICGVNHSFMPIAVEVIDPEDFITWVKN</sequence>
<dbReference type="CTD" id="4513"/>
<evidence type="ECO:0000256" key="10">
    <source>
        <dbReference type="ARBA" id="ARBA00022967"/>
    </source>
</evidence>
<dbReference type="GO" id="GO:0042773">
    <property type="term" value="P:ATP synthesis coupled electron transport"/>
    <property type="evidence" value="ECO:0007669"/>
    <property type="project" value="TreeGrafter"/>
</dbReference>
<dbReference type="GO" id="GO:0005743">
    <property type="term" value="C:mitochondrial inner membrane"/>
    <property type="evidence" value="ECO:0007669"/>
    <property type="project" value="UniProtKB-SubCell"/>
</dbReference>